<gene>
    <name evidence="3" type="ORF">EV671_10082</name>
</gene>
<dbReference type="Gene3D" id="3.40.50.620">
    <property type="entry name" value="HUPs"/>
    <property type="match status" value="1"/>
</dbReference>
<dbReference type="InterPro" id="IPR006016">
    <property type="entry name" value="UspA"/>
</dbReference>
<reference evidence="3 4" key="1">
    <citation type="submission" date="2019-03" db="EMBL/GenBank/DDBJ databases">
        <title>Genomic Encyclopedia of Type Strains, Phase IV (KMG-IV): sequencing the most valuable type-strain genomes for metagenomic binning, comparative biology and taxonomic classification.</title>
        <authorList>
            <person name="Goeker M."/>
        </authorList>
    </citation>
    <scope>NUCLEOTIDE SEQUENCE [LARGE SCALE GENOMIC DNA]</scope>
    <source>
        <strain evidence="3 4">DSM 654</strain>
    </source>
</reference>
<organism evidence="3 4">
    <name type="scientific">Roseateles saccharophilus</name>
    <name type="common">Pseudomonas saccharophila</name>
    <dbReference type="NCBI Taxonomy" id="304"/>
    <lineage>
        <taxon>Bacteria</taxon>
        <taxon>Pseudomonadati</taxon>
        <taxon>Pseudomonadota</taxon>
        <taxon>Betaproteobacteria</taxon>
        <taxon>Burkholderiales</taxon>
        <taxon>Sphaerotilaceae</taxon>
        <taxon>Roseateles</taxon>
    </lineage>
</organism>
<dbReference type="RefSeq" id="WP_132570908.1">
    <property type="nucleotide sequence ID" value="NZ_CBCSGL010000062.1"/>
</dbReference>
<evidence type="ECO:0000313" key="4">
    <source>
        <dbReference type="Proteomes" id="UP000295110"/>
    </source>
</evidence>
<evidence type="ECO:0000313" key="3">
    <source>
        <dbReference type="EMBL" id="TCV00248.1"/>
    </source>
</evidence>
<dbReference type="PANTHER" id="PTHR46268">
    <property type="entry name" value="STRESS RESPONSE PROTEIN NHAX"/>
    <property type="match status" value="1"/>
</dbReference>
<comment type="similarity">
    <text evidence="1">Belongs to the universal stress protein A family.</text>
</comment>
<feature type="domain" description="UspA" evidence="2">
    <location>
        <begin position="1"/>
        <end position="144"/>
    </location>
</feature>
<dbReference type="AlphaFoldDB" id="A0A4R3V9T3"/>
<name>A0A4R3V9T3_ROSSA</name>
<dbReference type="Proteomes" id="UP000295110">
    <property type="component" value="Unassembled WGS sequence"/>
</dbReference>
<keyword evidence="4" id="KW-1185">Reference proteome</keyword>
<dbReference type="InterPro" id="IPR006015">
    <property type="entry name" value="Universal_stress_UspA"/>
</dbReference>
<dbReference type="Pfam" id="PF00582">
    <property type="entry name" value="Usp"/>
    <property type="match status" value="1"/>
</dbReference>
<protein>
    <submittedName>
        <fullName evidence="3">Nucleotide-binding universal stress UspA family protein</fullName>
    </submittedName>
</protein>
<dbReference type="EMBL" id="SMBU01000008">
    <property type="protein sequence ID" value="TCV00248.1"/>
    <property type="molecule type" value="Genomic_DNA"/>
</dbReference>
<evidence type="ECO:0000259" key="2">
    <source>
        <dbReference type="Pfam" id="PF00582"/>
    </source>
</evidence>
<comment type="caution">
    <text evidence="3">The sequence shown here is derived from an EMBL/GenBank/DDBJ whole genome shotgun (WGS) entry which is preliminary data.</text>
</comment>
<accession>A0A4R3V9T3</accession>
<sequence>MFKHILLPTDGSSFSERAVFCGIEMARQFGAKVTGIHAAPEFHVLSYRVAELSESREQFAAEVLAHAERYLAFVRTTAAEARVPCETLMESSDHPHDAICQAAKRLQCDLIVMASHGRRGLTGLLLGSETQRVLAHAELPVLVWRAGSDDR</sequence>
<dbReference type="InterPro" id="IPR014729">
    <property type="entry name" value="Rossmann-like_a/b/a_fold"/>
</dbReference>
<dbReference type="PANTHER" id="PTHR46268:SF15">
    <property type="entry name" value="UNIVERSAL STRESS PROTEIN HP_0031"/>
    <property type="match status" value="1"/>
</dbReference>
<dbReference type="PRINTS" id="PR01438">
    <property type="entry name" value="UNVRSLSTRESS"/>
</dbReference>
<dbReference type="SUPFAM" id="SSF52402">
    <property type="entry name" value="Adenine nucleotide alpha hydrolases-like"/>
    <property type="match status" value="1"/>
</dbReference>
<evidence type="ECO:0000256" key="1">
    <source>
        <dbReference type="ARBA" id="ARBA00008791"/>
    </source>
</evidence>
<dbReference type="OrthoDB" id="5295044at2"/>
<dbReference type="CDD" id="cd00293">
    <property type="entry name" value="USP-like"/>
    <property type="match status" value="1"/>
</dbReference>
<proteinExistence type="inferred from homology"/>